<feature type="region of interest" description="Disordered" evidence="1">
    <location>
        <begin position="23"/>
        <end position="49"/>
    </location>
</feature>
<reference evidence="2 3" key="1">
    <citation type="journal article" date="2019" name="Nat. Ecol. Evol.">
        <title>Megaphylogeny resolves global patterns of mushroom evolution.</title>
        <authorList>
            <person name="Varga T."/>
            <person name="Krizsan K."/>
            <person name="Foldi C."/>
            <person name="Dima B."/>
            <person name="Sanchez-Garcia M."/>
            <person name="Sanchez-Ramirez S."/>
            <person name="Szollosi G.J."/>
            <person name="Szarkandi J.G."/>
            <person name="Papp V."/>
            <person name="Albert L."/>
            <person name="Andreopoulos W."/>
            <person name="Angelini C."/>
            <person name="Antonin V."/>
            <person name="Barry K.W."/>
            <person name="Bougher N.L."/>
            <person name="Buchanan P."/>
            <person name="Buyck B."/>
            <person name="Bense V."/>
            <person name="Catcheside P."/>
            <person name="Chovatia M."/>
            <person name="Cooper J."/>
            <person name="Damon W."/>
            <person name="Desjardin D."/>
            <person name="Finy P."/>
            <person name="Geml J."/>
            <person name="Haridas S."/>
            <person name="Hughes K."/>
            <person name="Justo A."/>
            <person name="Karasinski D."/>
            <person name="Kautmanova I."/>
            <person name="Kiss B."/>
            <person name="Kocsube S."/>
            <person name="Kotiranta H."/>
            <person name="LaButti K.M."/>
            <person name="Lechner B.E."/>
            <person name="Liimatainen K."/>
            <person name="Lipzen A."/>
            <person name="Lukacs Z."/>
            <person name="Mihaltcheva S."/>
            <person name="Morgado L.N."/>
            <person name="Niskanen T."/>
            <person name="Noordeloos M.E."/>
            <person name="Ohm R.A."/>
            <person name="Ortiz-Santana B."/>
            <person name="Ovrebo C."/>
            <person name="Racz N."/>
            <person name="Riley R."/>
            <person name="Savchenko A."/>
            <person name="Shiryaev A."/>
            <person name="Soop K."/>
            <person name="Spirin V."/>
            <person name="Szebenyi C."/>
            <person name="Tomsovsky M."/>
            <person name="Tulloss R.E."/>
            <person name="Uehling J."/>
            <person name="Grigoriev I.V."/>
            <person name="Vagvolgyi C."/>
            <person name="Papp T."/>
            <person name="Martin F.M."/>
            <person name="Miettinen O."/>
            <person name="Hibbett D.S."/>
            <person name="Nagy L.G."/>
        </authorList>
    </citation>
    <scope>NUCLEOTIDE SEQUENCE [LARGE SCALE GENOMIC DNA]</scope>
    <source>
        <strain evidence="2 3">CBS 962.96</strain>
    </source>
</reference>
<proteinExistence type="predicted"/>
<protein>
    <submittedName>
        <fullName evidence="2">Uncharacterized protein</fullName>
    </submittedName>
</protein>
<sequence length="98" mass="9894">METPMTSVTADSTVIDAIDHATEDHEPLTSGTTPTTTVTNVDVPGLLSGKSTTTTVISAGPSEPPASGASVTTVTNEQDAEAFRTVSSSTSTNVIVAQ</sequence>
<evidence type="ECO:0000313" key="3">
    <source>
        <dbReference type="Proteomes" id="UP000297245"/>
    </source>
</evidence>
<evidence type="ECO:0000256" key="1">
    <source>
        <dbReference type="SAM" id="MobiDB-lite"/>
    </source>
</evidence>
<evidence type="ECO:0000313" key="2">
    <source>
        <dbReference type="EMBL" id="THU88815.1"/>
    </source>
</evidence>
<accession>A0A4V4HDW4</accession>
<keyword evidence="3" id="KW-1185">Reference proteome</keyword>
<feature type="compositionally biased region" description="Low complexity" evidence="1">
    <location>
        <begin position="28"/>
        <end position="44"/>
    </location>
</feature>
<name>A0A4V4HDW4_DENBC</name>
<dbReference type="EMBL" id="ML179394">
    <property type="protein sequence ID" value="THU88815.1"/>
    <property type="molecule type" value="Genomic_DNA"/>
</dbReference>
<dbReference type="Proteomes" id="UP000297245">
    <property type="component" value="Unassembled WGS sequence"/>
</dbReference>
<gene>
    <name evidence="2" type="ORF">K435DRAFT_969338</name>
</gene>
<organism evidence="2 3">
    <name type="scientific">Dendrothele bispora (strain CBS 962.96)</name>
    <dbReference type="NCBI Taxonomy" id="1314807"/>
    <lineage>
        <taxon>Eukaryota</taxon>
        <taxon>Fungi</taxon>
        <taxon>Dikarya</taxon>
        <taxon>Basidiomycota</taxon>
        <taxon>Agaricomycotina</taxon>
        <taxon>Agaricomycetes</taxon>
        <taxon>Agaricomycetidae</taxon>
        <taxon>Agaricales</taxon>
        <taxon>Agaricales incertae sedis</taxon>
        <taxon>Dendrothele</taxon>
    </lineage>
</organism>
<dbReference type="AlphaFoldDB" id="A0A4V4HDW4"/>